<dbReference type="PANTHER" id="PTHR34547">
    <property type="entry name" value="YACP-LIKE NYN DOMAIN PROTEIN"/>
    <property type="match status" value="1"/>
</dbReference>
<reference evidence="2" key="1">
    <citation type="submission" date="2021-01" db="EMBL/GenBank/DDBJ databases">
        <title>Genome public.</title>
        <authorList>
            <person name="Liu C."/>
            <person name="Sun Q."/>
        </authorList>
    </citation>
    <scope>NUCLEOTIDE SEQUENCE [LARGE SCALE GENOMIC DNA]</scope>
    <source>
        <strain evidence="2">YIM B02505</strain>
    </source>
</reference>
<sequence>MRIIYIDGYNVINSWPNLNKIKDYSFESARQQLIDTMQNYGSYKSSKIVIVFDAHKVGGNMEKKDKLGMVTVVFTKDGETADAYIERMINNIGRKVEVFVVTSDWLEQQTIFQRGAVRMSSLEFYNEVLSIEDKIRKKTEKSKLKQKNLLEDSIDKKILEELEKIRRSR</sequence>
<proteinExistence type="predicted"/>
<protein>
    <submittedName>
        <fullName evidence="1">NYN domain-containing protein</fullName>
    </submittedName>
</protein>
<dbReference type="PANTHER" id="PTHR34547:SF1">
    <property type="entry name" value="YACP-LIKE NYN DOMAIN PROTEIN"/>
    <property type="match status" value="1"/>
</dbReference>
<evidence type="ECO:0000313" key="2">
    <source>
        <dbReference type="Proteomes" id="UP000596739"/>
    </source>
</evidence>
<accession>A0ABS1ETF0</accession>
<dbReference type="RefSeq" id="WP_200271896.1">
    <property type="nucleotide sequence ID" value="NZ_JAENHN010000048.1"/>
</dbReference>
<dbReference type="CDD" id="cd10912">
    <property type="entry name" value="PIN_YacP-like"/>
    <property type="match status" value="1"/>
</dbReference>
<dbReference type="InterPro" id="IPR010298">
    <property type="entry name" value="YacP-like"/>
</dbReference>
<dbReference type="Proteomes" id="UP000596739">
    <property type="component" value="Unassembled WGS sequence"/>
</dbReference>
<name>A0ABS1ETF0_9CLOT</name>
<keyword evidence="2" id="KW-1185">Reference proteome</keyword>
<dbReference type="EMBL" id="JAENHN010000048">
    <property type="protein sequence ID" value="MBK1812568.1"/>
    <property type="molecule type" value="Genomic_DNA"/>
</dbReference>
<organism evidence="1 2">
    <name type="scientific">Clostridium yunnanense</name>
    <dbReference type="NCBI Taxonomy" id="2800325"/>
    <lineage>
        <taxon>Bacteria</taxon>
        <taxon>Bacillati</taxon>
        <taxon>Bacillota</taxon>
        <taxon>Clostridia</taxon>
        <taxon>Eubacteriales</taxon>
        <taxon>Clostridiaceae</taxon>
        <taxon>Clostridium</taxon>
    </lineage>
</organism>
<evidence type="ECO:0000313" key="1">
    <source>
        <dbReference type="EMBL" id="MBK1812568.1"/>
    </source>
</evidence>
<comment type="caution">
    <text evidence="1">The sequence shown here is derived from an EMBL/GenBank/DDBJ whole genome shotgun (WGS) entry which is preliminary data.</text>
</comment>
<dbReference type="Pfam" id="PF05991">
    <property type="entry name" value="NYN_YacP"/>
    <property type="match status" value="1"/>
</dbReference>
<gene>
    <name evidence="1" type="ORF">JHL18_18265</name>
</gene>